<dbReference type="RefSeq" id="WP_146813750.1">
    <property type="nucleotide sequence ID" value="NZ_BJYA01000001.1"/>
</dbReference>
<dbReference type="GO" id="GO:0016887">
    <property type="term" value="F:ATP hydrolysis activity"/>
    <property type="evidence" value="ECO:0007669"/>
    <property type="project" value="InterPro"/>
</dbReference>
<keyword evidence="3" id="KW-1003">Cell membrane</keyword>
<evidence type="ECO:0000313" key="11">
    <source>
        <dbReference type="Proteomes" id="UP000321440"/>
    </source>
</evidence>
<keyword evidence="6" id="KW-1278">Translocase</keyword>
<evidence type="ECO:0000256" key="4">
    <source>
        <dbReference type="ARBA" id="ARBA00022741"/>
    </source>
</evidence>
<keyword evidence="2" id="KW-0813">Transport</keyword>
<dbReference type="InterPro" id="IPR041701">
    <property type="entry name" value="MetN_ABC"/>
</dbReference>
<dbReference type="Pfam" id="PF09383">
    <property type="entry name" value="NIL"/>
    <property type="match status" value="1"/>
</dbReference>
<evidence type="ECO:0000256" key="2">
    <source>
        <dbReference type="ARBA" id="ARBA00022448"/>
    </source>
</evidence>
<dbReference type="SUPFAM" id="SSF55021">
    <property type="entry name" value="ACT-like"/>
    <property type="match status" value="1"/>
</dbReference>
<keyword evidence="5 10" id="KW-0067">ATP-binding</keyword>
<dbReference type="PANTHER" id="PTHR43166:SF30">
    <property type="entry name" value="METHIONINE IMPORT ATP-BINDING PROTEIN METN"/>
    <property type="match status" value="1"/>
</dbReference>
<sequence>MINFKNVSKVYEHEGEELVAVNQVNLQVERGEIFGVIGFSGAGKSTLVRLVNQLEKPTDGEVLVDGQDVSSLSAKELRGMRRKISMIFQHFNLLESKTVYHNVAFPLILSGEPKDEIKKRVEEILDFVGLKDRANYYTDQLSGGQKQRVGIARALATSPDILLCDEATSALDPETTQSILELLRRIRDEYNVTILMITHEMNVVKDVCDRVAVMEDGEVIEQGSIFDLFTNPKHQTTHKFIQSVMKDDIPQSILKGIEENNHPRHIYRVTFLREHAGEPVFSRIAKRFNVEVNILYGQILEIQETPFGNLIVELQGEDSEIVKAVHYIEETVSVERVMASAS</sequence>
<dbReference type="InterPro" id="IPR045865">
    <property type="entry name" value="ACT-like_dom_sf"/>
</dbReference>
<dbReference type="FunFam" id="3.40.50.300:FF:000056">
    <property type="entry name" value="Cell division ATP-binding protein FtsE"/>
    <property type="match status" value="1"/>
</dbReference>
<dbReference type="InterPro" id="IPR003593">
    <property type="entry name" value="AAA+_ATPase"/>
</dbReference>
<feature type="domain" description="ABC transporter" evidence="9">
    <location>
        <begin position="2"/>
        <end position="241"/>
    </location>
</feature>
<dbReference type="EMBL" id="BJYA01000001">
    <property type="protein sequence ID" value="GEN44567.1"/>
    <property type="molecule type" value="Genomic_DNA"/>
</dbReference>
<accession>A0A511W0E9</accession>
<dbReference type="SMART" id="SM00930">
    <property type="entry name" value="NIL"/>
    <property type="match status" value="1"/>
</dbReference>
<keyword evidence="11" id="KW-1185">Reference proteome</keyword>
<keyword evidence="4" id="KW-0547">Nucleotide-binding</keyword>
<dbReference type="Pfam" id="PF00005">
    <property type="entry name" value="ABC_tran"/>
    <property type="match status" value="1"/>
</dbReference>
<gene>
    <name evidence="10" type="primary">metN2_1</name>
    <name evidence="10" type="ORF">AHA02nite_03430</name>
</gene>
<dbReference type="OrthoDB" id="9802264at2"/>
<evidence type="ECO:0000256" key="1">
    <source>
        <dbReference type="ARBA" id="ARBA00005417"/>
    </source>
</evidence>
<dbReference type="Gene3D" id="3.30.70.260">
    <property type="match status" value="1"/>
</dbReference>
<protein>
    <submittedName>
        <fullName evidence="10">Methionine import ATP-binding protein MetN 2</fullName>
    </submittedName>
</protein>
<dbReference type="GO" id="GO:0006865">
    <property type="term" value="P:amino acid transport"/>
    <property type="evidence" value="ECO:0007669"/>
    <property type="project" value="UniProtKB-KW"/>
</dbReference>
<evidence type="ECO:0000256" key="7">
    <source>
        <dbReference type="ARBA" id="ARBA00022970"/>
    </source>
</evidence>
<evidence type="ECO:0000256" key="8">
    <source>
        <dbReference type="ARBA" id="ARBA00023136"/>
    </source>
</evidence>
<dbReference type="GO" id="GO:0005886">
    <property type="term" value="C:plasma membrane"/>
    <property type="evidence" value="ECO:0007669"/>
    <property type="project" value="UniProtKB-ARBA"/>
</dbReference>
<dbReference type="PROSITE" id="PS00211">
    <property type="entry name" value="ABC_TRANSPORTER_1"/>
    <property type="match status" value="1"/>
</dbReference>
<dbReference type="SUPFAM" id="SSF52540">
    <property type="entry name" value="P-loop containing nucleoside triphosphate hydrolases"/>
    <property type="match status" value="1"/>
</dbReference>
<name>A0A511W0E9_9BACI</name>
<evidence type="ECO:0000256" key="5">
    <source>
        <dbReference type="ARBA" id="ARBA00022840"/>
    </source>
</evidence>
<evidence type="ECO:0000256" key="3">
    <source>
        <dbReference type="ARBA" id="ARBA00022475"/>
    </source>
</evidence>
<dbReference type="Proteomes" id="UP000321440">
    <property type="component" value="Unassembled WGS sequence"/>
</dbReference>
<keyword evidence="7" id="KW-0029">Amino-acid transport</keyword>
<dbReference type="InterPro" id="IPR027417">
    <property type="entry name" value="P-loop_NTPase"/>
</dbReference>
<dbReference type="InterPro" id="IPR017871">
    <property type="entry name" value="ABC_transporter-like_CS"/>
</dbReference>
<dbReference type="InterPro" id="IPR050086">
    <property type="entry name" value="MetN_ABC_transporter-like"/>
</dbReference>
<dbReference type="PANTHER" id="PTHR43166">
    <property type="entry name" value="AMINO ACID IMPORT ATP-BINDING PROTEIN"/>
    <property type="match status" value="1"/>
</dbReference>
<dbReference type="Gene3D" id="3.40.50.300">
    <property type="entry name" value="P-loop containing nucleotide triphosphate hydrolases"/>
    <property type="match status" value="1"/>
</dbReference>
<organism evidence="10 11">
    <name type="scientific">Alkalibacillus haloalkaliphilus</name>
    <dbReference type="NCBI Taxonomy" id="94136"/>
    <lineage>
        <taxon>Bacteria</taxon>
        <taxon>Bacillati</taxon>
        <taxon>Bacillota</taxon>
        <taxon>Bacilli</taxon>
        <taxon>Bacillales</taxon>
        <taxon>Bacillaceae</taxon>
        <taxon>Alkalibacillus</taxon>
    </lineage>
</organism>
<evidence type="ECO:0000256" key="6">
    <source>
        <dbReference type="ARBA" id="ARBA00022967"/>
    </source>
</evidence>
<comment type="similarity">
    <text evidence="1">Belongs to the ABC transporter superfamily.</text>
</comment>
<dbReference type="PROSITE" id="PS50893">
    <property type="entry name" value="ABC_TRANSPORTER_2"/>
    <property type="match status" value="1"/>
</dbReference>
<dbReference type="AlphaFoldDB" id="A0A511W0E9"/>
<keyword evidence="8" id="KW-0472">Membrane</keyword>
<evidence type="ECO:0000259" key="9">
    <source>
        <dbReference type="PROSITE" id="PS50893"/>
    </source>
</evidence>
<dbReference type="InterPro" id="IPR018449">
    <property type="entry name" value="NIL_domain"/>
</dbReference>
<dbReference type="SMART" id="SM00382">
    <property type="entry name" value="AAA"/>
    <property type="match status" value="1"/>
</dbReference>
<dbReference type="InterPro" id="IPR003439">
    <property type="entry name" value="ABC_transporter-like_ATP-bd"/>
</dbReference>
<evidence type="ECO:0000313" key="10">
    <source>
        <dbReference type="EMBL" id="GEN44567.1"/>
    </source>
</evidence>
<reference evidence="10 11" key="1">
    <citation type="submission" date="2019-07" db="EMBL/GenBank/DDBJ databases">
        <title>Whole genome shotgun sequence of Alkalibacillus haloalkaliphilus NBRC 103110.</title>
        <authorList>
            <person name="Hosoyama A."/>
            <person name="Uohara A."/>
            <person name="Ohji S."/>
            <person name="Ichikawa N."/>
        </authorList>
    </citation>
    <scope>NUCLEOTIDE SEQUENCE [LARGE SCALE GENOMIC DNA]</scope>
    <source>
        <strain evidence="10 11">NBRC 103110</strain>
    </source>
</reference>
<dbReference type="GO" id="GO:0005524">
    <property type="term" value="F:ATP binding"/>
    <property type="evidence" value="ECO:0007669"/>
    <property type="project" value="UniProtKB-KW"/>
</dbReference>
<dbReference type="CDD" id="cd03258">
    <property type="entry name" value="ABC_MetN_methionine_transporter"/>
    <property type="match status" value="1"/>
</dbReference>
<comment type="caution">
    <text evidence="10">The sequence shown here is derived from an EMBL/GenBank/DDBJ whole genome shotgun (WGS) entry which is preliminary data.</text>
</comment>
<proteinExistence type="inferred from homology"/>